<feature type="domain" description="Response regulatory" evidence="2">
    <location>
        <begin position="2"/>
        <end position="115"/>
    </location>
</feature>
<keyword evidence="5" id="KW-1185">Reference proteome</keyword>
<protein>
    <submittedName>
        <fullName evidence="4">LytTR family DNA-binding domain-containing protein</fullName>
    </submittedName>
</protein>
<accession>A0ABU5Q7C3</accession>
<evidence type="ECO:0000259" key="2">
    <source>
        <dbReference type="PROSITE" id="PS50110"/>
    </source>
</evidence>
<evidence type="ECO:0000259" key="3">
    <source>
        <dbReference type="PROSITE" id="PS50930"/>
    </source>
</evidence>
<dbReference type="SMART" id="SM00850">
    <property type="entry name" value="LytTR"/>
    <property type="match status" value="1"/>
</dbReference>
<dbReference type="Proteomes" id="UP001302949">
    <property type="component" value="Unassembled WGS sequence"/>
</dbReference>
<dbReference type="InterPro" id="IPR007492">
    <property type="entry name" value="LytTR_DNA-bd_dom"/>
</dbReference>
<gene>
    <name evidence="4" type="ORF">VB248_05100</name>
</gene>
<keyword evidence="4" id="KW-0238">DNA-binding</keyword>
<comment type="caution">
    <text evidence="4">The sequence shown here is derived from an EMBL/GenBank/DDBJ whole genome shotgun (WGS) entry which is preliminary data.</text>
</comment>
<dbReference type="PANTHER" id="PTHR37299">
    <property type="entry name" value="TRANSCRIPTIONAL REGULATOR-RELATED"/>
    <property type="match status" value="1"/>
</dbReference>
<evidence type="ECO:0000313" key="4">
    <source>
        <dbReference type="EMBL" id="MEA5138493.1"/>
    </source>
</evidence>
<dbReference type="RefSeq" id="WP_323295662.1">
    <property type="nucleotide sequence ID" value="NZ_JAYFUM010000006.1"/>
</dbReference>
<dbReference type="GO" id="GO:0003677">
    <property type="term" value="F:DNA binding"/>
    <property type="evidence" value="ECO:0007669"/>
    <property type="project" value="UniProtKB-KW"/>
</dbReference>
<feature type="domain" description="HTH LytTR-type" evidence="3">
    <location>
        <begin position="146"/>
        <end position="253"/>
    </location>
</feature>
<dbReference type="InterPro" id="IPR011006">
    <property type="entry name" value="CheY-like_superfamily"/>
</dbReference>
<feature type="modified residue" description="4-aspartylphosphate" evidence="1">
    <location>
        <position position="55"/>
    </location>
</feature>
<dbReference type="EMBL" id="JAYFUM010000006">
    <property type="protein sequence ID" value="MEA5138493.1"/>
    <property type="molecule type" value="Genomic_DNA"/>
</dbReference>
<dbReference type="SUPFAM" id="SSF52172">
    <property type="entry name" value="CheY-like"/>
    <property type="match status" value="1"/>
</dbReference>
<dbReference type="InterPro" id="IPR046947">
    <property type="entry name" value="LytR-like"/>
</dbReference>
<proteinExistence type="predicted"/>
<reference evidence="4 5" key="1">
    <citation type="submission" date="2023-12" db="EMBL/GenBank/DDBJ databases">
        <title>Novel species of the genus Arcicella isolated from rivers.</title>
        <authorList>
            <person name="Lu H."/>
        </authorList>
    </citation>
    <scope>NUCLEOTIDE SEQUENCE [LARGE SCALE GENOMIC DNA]</scope>
    <source>
        <strain evidence="4 5">KCTC 23307</strain>
    </source>
</reference>
<dbReference type="Pfam" id="PF04397">
    <property type="entry name" value="LytTR"/>
    <property type="match status" value="1"/>
</dbReference>
<dbReference type="Gene3D" id="2.40.50.1020">
    <property type="entry name" value="LytTr DNA-binding domain"/>
    <property type="match status" value="1"/>
</dbReference>
<sequence>MKVVIIEDELLTAEDLQDELKVINPNIEIVATLATIEEAVNFFKVRQDFDLIFSDIQLGDGQSFEIFKQVKVKAPIIFCTAYNQYALEAFKTNGIDYILKPFDKKSIAKALEKHSVLKENFQEKTPDYQTIPPQNSFSKNTTLQSLLVHQADKIIPIQVNSIAIVQLKHQALHIHTLDGQAFVIFQSLDELEHKIGQSFYRVNRQFLVNRKVISSASQYFGRKLLLHLSIPYEEQLIISRERTPHFLAWLSEH</sequence>
<dbReference type="SMART" id="SM00448">
    <property type="entry name" value="REC"/>
    <property type="match status" value="1"/>
</dbReference>
<organism evidence="4 5">
    <name type="scientific">Arcicella rigui</name>
    <dbReference type="NCBI Taxonomy" id="797020"/>
    <lineage>
        <taxon>Bacteria</taxon>
        <taxon>Pseudomonadati</taxon>
        <taxon>Bacteroidota</taxon>
        <taxon>Cytophagia</taxon>
        <taxon>Cytophagales</taxon>
        <taxon>Flectobacillaceae</taxon>
        <taxon>Arcicella</taxon>
    </lineage>
</organism>
<dbReference type="Gene3D" id="3.40.50.2300">
    <property type="match status" value="1"/>
</dbReference>
<dbReference type="PROSITE" id="PS50930">
    <property type="entry name" value="HTH_LYTTR"/>
    <property type="match status" value="1"/>
</dbReference>
<dbReference type="PROSITE" id="PS50110">
    <property type="entry name" value="RESPONSE_REGULATORY"/>
    <property type="match status" value="1"/>
</dbReference>
<name>A0ABU5Q7C3_9BACT</name>
<dbReference type="Pfam" id="PF00072">
    <property type="entry name" value="Response_reg"/>
    <property type="match status" value="1"/>
</dbReference>
<dbReference type="PANTHER" id="PTHR37299:SF1">
    <property type="entry name" value="STAGE 0 SPORULATION PROTEIN A HOMOLOG"/>
    <property type="match status" value="1"/>
</dbReference>
<dbReference type="InterPro" id="IPR001789">
    <property type="entry name" value="Sig_transdc_resp-reg_receiver"/>
</dbReference>
<evidence type="ECO:0000313" key="5">
    <source>
        <dbReference type="Proteomes" id="UP001302949"/>
    </source>
</evidence>
<keyword evidence="1" id="KW-0597">Phosphoprotein</keyword>
<evidence type="ECO:0000256" key="1">
    <source>
        <dbReference type="PROSITE-ProRule" id="PRU00169"/>
    </source>
</evidence>